<evidence type="ECO:0000313" key="4">
    <source>
        <dbReference type="Proteomes" id="UP000177953"/>
    </source>
</evidence>
<organism evidence="3 4">
    <name type="scientific">Candidatus Magasanikbacteria bacterium RIFCSPHIGHO2_01_FULL_47_8</name>
    <dbReference type="NCBI Taxonomy" id="1798673"/>
    <lineage>
        <taxon>Bacteria</taxon>
        <taxon>Candidatus Magasanikiibacteriota</taxon>
    </lineage>
</organism>
<keyword evidence="1" id="KW-0812">Transmembrane</keyword>
<reference evidence="3 4" key="1">
    <citation type="journal article" date="2016" name="Nat. Commun.">
        <title>Thousands of microbial genomes shed light on interconnected biogeochemical processes in an aquifer system.</title>
        <authorList>
            <person name="Anantharaman K."/>
            <person name="Brown C.T."/>
            <person name="Hug L.A."/>
            <person name="Sharon I."/>
            <person name="Castelle C.J."/>
            <person name="Probst A.J."/>
            <person name="Thomas B.C."/>
            <person name="Singh A."/>
            <person name="Wilkins M.J."/>
            <person name="Karaoz U."/>
            <person name="Brodie E.L."/>
            <person name="Williams K.H."/>
            <person name="Hubbard S.S."/>
            <person name="Banfield J.F."/>
        </authorList>
    </citation>
    <scope>NUCLEOTIDE SEQUENCE [LARGE SCALE GENOMIC DNA]</scope>
</reference>
<dbReference type="AlphaFoldDB" id="A0A1F6MDJ8"/>
<evidence type="ECO:0000259" key="2">
    <source>
        <dbReference type="Pfam" id="PF03703"/>
    </source>
</evidence>
<dbReference type="InterPro" id="IPR005182">
    <property type="entry name" value="YdbS-like_PH"/>
</dbReference>
<feature type="transmembrane region" description="Helical" evidence="1">
    <location>
        <begin position="59"/>
        <end position="88"/>
    </location>
</feature>
<dbReference type="Pfam" id="PF03703">
    <property type="entry name" value="bPH_2"/>
    <property type="match status" value="1"/>
</dbReference>
<keyword evidence="1" id="KW-0472">Membrane</keyword>
<name>A0A1F6MDJ8_9BACT</name>
<comment type="caution">
    <text evidence="3">The sequence shown here is derived from an EMBL/GenBank/DDBJ whole genome shotgun (WGS) entry which is preliminary data.</text>
</comment>
<evidence type="ECO:0000313" key="3">
    <source>
        <dbReference type="EMBL" id="OGH69630.1"/>
    </source>
</evidence>
<dbReference type="Proteomes" id="UP000177953">
    <property type="component" value="Unassembled WGS sequence"/>
</dbReference>
<accession>A0A1F6MDJ8</accession>
<gene>
    <name evidence="3" type="ORF">A2754_04205</name>
</gene>
<dbReference type="EMBL" id="MFPU01000031">
    <property type="protein sequence ID" value="OGH69630.1"/>
    <property type="molecule type" value="Genomic_DNA"/>
</dbReference>
<evidence type="ECO:0000256" key="1">
    <source>
        <dbReference type="SAM" id="Phobius"/>
    </source>
</evidence>
<feature type="transmembrane region" description="Helical" evidence="1">
    <location>
        <begin position="24"/>
        <end position="47"/>
    </location>
</feature>
<sequence>MHLTQFIHQKSYEHIVYQMRRHPVTFIPTLIGFLLLLAVPVVVYWLIGRVFPTLLEGSVSYPLVILAGSLFYLSVILFFYTYFITFYLDLLIVTNDRLLHIEQEGLFARTISELDLYQVQDVTSEVKGVFPSLFGYGNLLVQTAGAKEVFRMVDIPHPENLRQAILDLAEEDRKFHAQPKP</sequence>
<proteinExistence type="predicted"/>
<feature type="domain" description="YdbS-like PH" evidence="2">
    <location>
        <begin position="93"/>
        <end position="164"/>
    </location>
</feature>
<keyword evidence="1" id="KW-1133">Transmembrane helix</keyword>
<protein>
    <recommendedName>
        <fullName evidence="2">YdbS-like PH domain-containing protein</fullName>
    </recommendedName>
</protein>